<evidence type="ECO:0000256" key="3">
    <source>
        <dbReference type="ARBA" id="ARBA00022723"/>
    </source>
</evidence>
<keyword evidence="5" id="KW-0560">Oxidoreductase</keyword>
<organism evidence="8 9">
    <name type="scientific">Actinomycetospora straminea</name>
    <dbReference type="NCBI Taxonomy" id="663607"/>
    <lineage>
        <taxon>Bacteria</taxon>
        <taxon>Bacillati</taxon>
        <taxon>Actinomycetota</taxon>
        <taxon>Actinomycetes</taxon>
        <taxon>Pseudonocardiales</taxon>
        <taxon>Pseudonocardiaceae</taxon>
        <taxon>Actinomycetospora</taxon>
    </lineage>
</organism>
<dbReference type="InterPro" id="IPR015889">
    <property type="entry name" value="Intradiol_dOase_core"/>
</dbReference>
<evidence type="ECO:0000256" key="1">
    <source>
        <dbReference type="ARBA" id="ARBA00001965"/>
    </source>
</evidence>
<dbReference type="Proteomes" id="UP001500457">
    <property type="component" value="Unassembled WGS sequence"/>
</dbReference>
<name>A0ABP9E1I3_9PSEU</name>
<evidence type="ECO:0000313" key="8">
    <source>
        <dbReference type="EMBL" id="GAA4865731.1"/>
    </source>
</evidence>
<dbReference type="Pfam" id="PF00775">
    <property type="entry name" value="Dioxygenase_C"/>
    <property type="match status" value="1"/>
</dbReference>
<evidence type="ECO:0000259" key="7">
    <source>
        <dbReference type="PROSITE" id="PS00083"/>
    </source>
</evidence>
<dbReference type="PANTHER" id="PTHR33711">
    <property type="entry name" value="DIOXYGENASE, PUTATIVE (AFU_ORTHOLOGUE AFUA_2G02910)-RELATED"/>
    <property type="match status" value="1"/>
</dbReference>
<dbReference type="RefSeq" id="WP_274229837.1">
    <property type="nucleotide sequence ID" value="NZ_BAABHQ010000002.1"/>
</dbReference>
<keyword evidence="9" id="KW-1185">Reference proteome</keyword>
<dbReference type="PANTHER" id="PTHR33711:SF7">
    <property type="entry name" value="INTRADIOL RING-CLEAVAGE DIOXYGENASES DOMAIN-CONTAINING PROTEIN-RELATED"/>
    <property type="match status" value="1"/>
</dbReference>
<dbReference type="PROSITE" id="PS00083">
    <property type="entry name" value="INTRADIOL_DIOXYGENAS"/>
    <property type="match status" value="1"/>
</dbReference>
<keyword evidence="6" id="KW-0408">Iron</keyword>
<dbReference type="InterPro" id="IPR000627">
    <property type="entry name" value="Intradiol_dOase_C"/>
</dbReference>
<comment type="caution">
    <text evidence="8">The sequence shown here is derived from an EMBL/GenBank/DDBJ whole genome shotgun (WGS) entry which is preliminary data.</text>
</comment>
<keyword evidence="3" id="KW-0479">Metal-binding</keyword>
<evidence type="ECO:0000256" key="6">
    <source>
        <dbReference type="ARBA" id="ARBA00023004"/>
    </source>
</evidence>
<evidence type="ECO:0000256" key="2">
    <source>
        <dbReference type="ARBA" id="ARBA00007825"/>
    </source>
</evidence>
<dbReference type="SUPFAM" id="SSF49482">
    <property type="entry name" value="Aromatic compound dioxygenase"/>
    <property type="match status" value="1"/>
</dbReference>
<feature type="domain" description="Intradiol ring-cleavage dioxygenases" evidence="7">
    <location>
        <begin position="126"/>
        <end position="154"/>
    </location>
</feature>
<evidence type="ECO:0000313" key="9">
    <source>
        <dbReference type="Proteomes" id="UP001500457"/>
    </source>
</evidence>
<dbReference type="InterPro" id="IPR007535">
    <property type="entry name" value="Catechol_dOase_N"/>
</dbReference>
<dbReference type="EMBL" id="BAABHQ010000002">
    <property type="protein sequence ID" value="GAA4865731.1"/>
    <property type="molecule type" value="Genomic_DNA"/>
</dbReference>
<evidence type="ECO:0000256" key="4">
    <source>
        <dbReference type="ARBA" id="ARBA00022964"/>
    </source>
</evidence>
<proteinExistence type="inferred from homology"/>
<dbReference type="Pfam" id="PF04444">
    <property type="entry name" value="Dioxygenase_N"/>
    <property type="match status" value="1"/>
</dbReference>
<sequence length="298" mass="31549">MSATLTDEVLASFARTPDARLRAVLERVVVHLHELVREVEPTVAEWEAAIGFLTAIGAACDETRQEFILLSDVLGVSSLVEALNGAPVESGGTESTVLGPFHVTASPPRELGDSIDDLGGGRRALVTGRVVDPAGNAVPGAEIDVWQCTEDGFYDVQQPERQPAGNGRGLFRADADGRFRFRTVVPGHYPIPTDGPVGALLAATRRHPYRPAHVHLLVGAPGFATLTTHLFVRGSPYLDADAVFAVKEGLVVDFAEVDVDTAGDGAPWSPTVDDGLDRPYRHADVEVVLVPAGLASAP</sequence>
<reference evidence="9" key="1">
    <citation type="journal article" date="2019" name="Int. J. Syst. Evol. Microbiol.">
        <title>The Global Catalogue of Microorganisms (GCM) 10K type strain sequencing project: providing services to taxonomists for standard genome sequencing and annotation.</title>
        <authorList>
            <consortium name="The Broad Institute Genomics Platform"/>
            <consortium name="The Broad Institute Genome Sequencing Center for Infectious Disease"/>
            <person name="Wu L."/>
            <person name="Ma J."/>
        </authorList>
    </citation>
    <scope>NUCLEOTIDE SEQUENCE [LARGE SCALE GENOMIC DNA]</scope>
    <source>
        <strain evidence="9">JCM 17983</strain>
    </source>
</reference>
<evidence type="ECO:0000256" key="5">
    <source>
        <dbReference type="ARBA" id="ARBA00023002"/>
    </source>
</evidence>
<comment type="cofactor">
    <cofactor evidence="1">
        <name>Fe(3+)</name>
        <dbReference type="ChEBI" id="CHEBI:29034"/>
    </cofactor>
</comment>
<gene>
    <name evidence="8" type="ORF">GCM10023203_12330</name>
</gene>
<comment type="similarity">
    <text evidence="2">Belongs to the intradiol ring-cleavage dioxygenase family.</text>
</comment>
<protein>
    <submittedName>
        <fullName evidence="8">Hydroxyquinol 1,2-dioxygenase</fullName>
    </submittedName>
</protein>
<accession>A0ABP9E1I3</accession>
<keyword evidence="4" id="KW-0223">Dioxygenase</keyword>
<dbReference type="InterPro" id="IPR050770">
    <property type="entry name" value="Intradiol_RC_Dioxygenase"/>
</dbReference>
<dbReference type="Gene3D" id="2.60.130.10">
    <property type="entry name" value="Aromatic compound dioxygenase"/>
    <property type="match status" value="1"/>
</dbReference>